<accession>A0A6C0J6P4</accession>
<dbReference type="Pfam" id="PF00268">
    <property type="entry name" value="Ribonuc_red_sm"/>
    <property type="match status" value="1"/>
</dbReference>
<comment type="similarity">
    <text evidence="1">Belongs to the ribonucleoside diphosphate reductase small chain family.</text>
</comment>
<dbReference type="Gene3D" id="1.10.620.20">
    <property type="entry name" value="Ribonucleotide Reductase, subunit A"/>
    <property type="match status" value="1"/>
</dbReference>
<dbReference type="InterPro" id="IPR009078">
    <property type="entry name" value="Ferritin-like_SF"/>
</dbReference>
<dbReference type="SUPFAM" id="SSF47240">
    <property type="entry name" value="Ferritin-like"/>
    <property type="match status" value="1"/>
</dbReference>
<evidence type="ECO:0000256" key="1">
    <source>
        <dbReference type="ARBA" id="ARBA00009303"/>
    </source>
</evidence>
<dbReference type="PANTHER" id="PTHR23409">
    <property type="entry name" value="RIBONUCLEOSIDE-DIPHOSPHATE REDUCTASE SMALL CHAIN"/>
    <property type="match status" value="1"/>
</dbReference>
<dbReference type="PANTHER" id="PTHR23409:SF18">
    <property type="entry name" value="RIBONUCLEOSIDE-DIPHOSPHATE REDUCTASE SUBUNIT M2"/>
    <property type="match status" value="1"/>
</dbReference>
<dbReference type="CDD" id="cd01049">
    <property type="entry name" value="RNRR2"/>
    <property type="match status" value="1"/>
</dbReference>
<reference evidence="2" key="1">
    <citation type="journal article" date="2020" name="Nature">
        <title>Giant virus diversity and host interactions through global metagenomics.</title>
        <authorList>
            <person name="Schulz F."/>
            <person name="Roux S."/>
            <person name="Paez-Espino D."/>
            <person name="Jungbluth S."/>
            <person name="Walsh D.A."/>
            <person name="Denef V.J."/>
            <person name="McMahon K.D."/>
            <person name="Konstantinidis K.T."/>
            <person name="Eloe-Fadrosh E.A."/>
            <person name="Kyrpides N.C."/>
            <person name="Woyke T."/>
        </authorList>
    </citation>
    <scope>NUCLEOTIDE SEQUENCE</scope>
    <source>
        <strain evidence="2">GVMAG-M-3300025860-20</strain>
    </source>
</reference>
<dbReference type="AlphaFoldDB" id="A0A6C0J6P4"/>
<evidence type="ECO:0000313" key="2">
    <source>
        <dbReference type="EMBL" id="QHU00963.1"/>
    </source>
</evidence>
<proteinExistence type="inferred from homology"/>
<organism evidence="2">
    <name type="scientific">viral metagenome</name>
    <dbReference type="NCBI Taxonomy" id="1070528"/>
    <lineage>
        <taxon>unclassified sequences</taxon>
        <taxon>metagenomes</taxon>
        <taxon>organismal metagenomes</taxon>
    </lineage>
</organism>
<dbReference type="InterPro" id="IPR033909">
    <property type="entry name" value="RNR_small"/>
</dbReference>
<dbReference type="GO" id="GO:0016491">
    <property type="term" value="F:oxidoreductase activity"/>
    <property type="evidence" value="ECO:0007669"/>
    <property type="project" value="InterPro"/>
</dbReference>
<sequence>MNRLLDDEILFRENPTRNSILPIMYKSAWKKYKQLQSSTWTREEIDFKTDISQINNKEVPDNVMNVVYFVLAFFSGADKIVNDNLAENFLRDIKILEVQFFYGQQIQNENVHNETYSFIIDIFYKDNPEKKAKLFNAAQTMPCVRRLFDWCSKWIHITPEMERNTNPILQQYLEEGADDEVIDDLAFIWCKSKKLIAFACVEGILFSSAFCIIFWIKESGLLPGFTFSNELISTDEGLHRDFACEMYSMIEHKLPQEQIDDIIKEAVLFQEEFVNEMLSEPLTGMNKTLMKQYVKYAADSLCKELHIDKLYNVKNPFGFMNNISINGQTNFFERRVGEYSLGGFEEGNDDDIVLDDNY</sequence>
<dbReference type="GO" id="GO:0009263">
    <property type="term" value="P:deoxyribonucleotide biosynthetic process"/>
    <property type="evidence" value="ECO:0007669"/>
    <property type="project" value="InterPro"/>
</dbReference>
<dbReference type="EMBL" id="MN740332">
    <property type="protein sequence ID" value="QHU00963.1"/>
    <property type="molecule type" value="Genomic_DNA"/>
</dbReference>
<name>A0A6C0J6P4_9ZZZZ</name>
<dbReference type="InterPro" id="IPR012348">
    <property type="entry name" value="RNR-like"/>
</dbReference>
<protein>
    <submittedName>
        <fullName evidence="2">Uncharacterized protein</fullName>
    </submittedName>
</protein>
<dbReference type="InterPro" id="IPR000358">
    <property type="entry name" value="RNR_small_fam"/>
</dbReference>